<accession>A0AC61PN47</accession>
<keyword evidence="2" id="KW-1185">Reference proteome</keyword>
<reference evidence="1" key="1">
    <citation type="submission" date="2017-04" db="EMBL/GenBank/DDBJ databases">
        <authorList>
            <person name="Varghese N."/>
            <person name="Submissions S."/>
        </authorList>
    </citation>
    <scope>NUCLEOTIDE SEQUENCE</scope>
    <source>
        <strain evidence="1">WTE2008</strain>
    </source>
</reference>
<evidence type="ECO:0000313" key="1">
    <source>
        <dbReference type="EMBL" id="SMC73305.1"/>
    </source>
</evidence>
<evidence type="ECO:0000313" key="2">
    <source>
        <dbReference type="Proteomes" id="UP000192328"/>
    </source>
</evidence>
<dbReference type="EMBL" id="FWXZ01000004">
    <property type="protein sequence ID" value="SMC73305.1"/>
    <property type="molecule type" value="Genomic_DNA"/>
</dbReference>
<gene>
    <name evidence="1" type="ORF">SAMN06297397_2251</name>
</gene>
<name>A0AC61PN47_9FIRM</name>
<comment type="caution">
    <text evidence="1">The sequence shown here is derived from an EMBL/GenBank/DDBJ whole genome shotgun (WGS) entry which is preliminary data.</text>
</comment>
<protein>
    <submittedName>
        <fullName evidence="1">Arabinogalactan oligomer / maltooligosaccharide transport system permease protein</fullName>
    </submittedName>
</protein>
<dbReference type="Proteomes" id="UP000192328">
    <property type="component" value="Unassembled WGS sequence"/>
</dbReference>
<proteinExistence type="predicted"/>
<sequence>MSETSMKRHMGLRASRKMGNTLIYILLITISAIWLIPFFCIVLQSFRVESTWQVGYVKPNVWGLDNYRKLFSSDFTRWYTNTFIISVFTALFQTVIVLCMSYTLSRFRFKMRKPLMRFMLVLGFFPGMLTMLILYRVLKDLGLTQANAVPGLILVYVASSGMGYYVSKGFFDTIPKSLDEAARVDGATRLQVLKKIILPLAKPIVIYTILTAFMGPWGDYVFARYISFGASAGMNVAVGLYNWLTPDQINNNYTMFCAGGVLVAIPVTLLFLFLQKYYVEGVTGGAVKG</sequence>
<organism evidence="1 2">
    <name type="scientific">Aristaeella lactis</name>
    <dbReference type="NCBI Taxonomy" id="3046383"/>
    <lineage>
        <taxon>Bacteria</taxon>
        <taxon>Bacillati</taxon>
        <taxon>Bacillota</taxon>
        <taxon>Clostridia</taxon>
        <taxon>Eubacteriales</taxon>
        <taxon>Aristaeellaceae</taxon>
        <taxon>Aristaeella</taxon>
    </lineage>
</organism>